<sequence>QCERNSIALIANEKKMILSVYHYLKSQWVKNSREEVSLATGVSEATVAHVLSEFSKTGTVISSEHGH</sequence>
<keyword evidence="2" id="KW-1185">Reference proteome</keyword>
<proteinExistence type="predicted"/>
<feature type="non-terminal residue" evidence="1">
    <location>
        <position position="1"/>
    </location>
</feature>
<evidence type="ECO:0000313" key="1">
    <source>
        <dbReference type="EMBL" id="CAG8718274.1"/>
    </source>
</evidence>
<reference evidence="1 2" key="1">
    <citation type="submission" date="2021-06" db="EMBL/GenBank/DDBJ databases">
        <authorList>
            <person name="Kallberg Y."/>
            <person name="Tangrot J."/>
            <person name="Rosling A."/>
        </authorList>
    </citation>
    <scope>NUCLEOTIDE SEQUENCE [LARGE SCALE GENOMIC DNA]</scope>
    <source>
        <strain evidence="1 2">120-4 pot B 10/14</strain>
    </source>
</reference>
<organism evidence="1 2">
    <name type="scientific">Gigaspora margarita</name>
    <dbReference type="NCBI Taxonomy" id="4874"/>
    <lineage>
        <taxon>Eukaryota</taxon>
        <taxon>Fungi</taxon>
        <taxon>Fungi incertae sedis</taxon>
        <taxon>Mucoromycota</taxon>
        <taxon>Glomeromycotina</taxon>
        <taxon>Glomeromycetes</taxon>
        <taxon>Diversisporales</taxon>
        <taxon>Gigasporaceae</taxon>
        <taxon>Gigaspora</taxon>
    </lineage>
</organism>
<evidence type="ECO:0000313" key="2">
    <source>
        <dbReference type="Proteomes" id="UP000789901"/>
    </source>
</evidence>
<protein>
    <submittedName>
        <fullName evidence="1">733_t:CDS:1</fullName>
    </submittedName>
</protein>
<accession>A0ABN7V1L7</accession>
<dbReference type="EMBL" id="CAJVQB010008398">
    <property type="protein sequence ID" value="CAG8718274.1"/>
    <property type="molecule type" value="Genomic_DNA"/>
</dbReference>
<dbReference type="Proteomes" id="UP000789901">
    <property type="component" value="Unassembled WGS sequence"/>
</dbReference>
<name>A0ABN7V1L7_GIGMA</name>
<comment type="caution">
    <text evidence="1">The sequence shown here is derived from an EMBL/GenBank/DDBJ whole genome shotgun (WGS) entry which is preliminary data.</text>
</comment>
<gene>
    <name evidence="1" type="ORF">GMARGA_LOCUS13301</name>
</gene>